<dbReference type="GO" id="GO:0015421">
    <property type="term" value="F:ABC-type oligopeptide transporter activity"/>
    <property type="evidence" value="ECO:0007669"/>
    <property type="project" value="TreeGrafter"/>
</dbReference>
<dbReference type="InterPro" id="IPR039421">
    <property type="entry name" value="Type_1_exporter"/>
</dbReference>
<dbReference type="SUPFAM" id="SSF52540">
    <property type="entry name" value="P-loop containing nucleoside triphosphate hydrolases"/>
    <property type="match status" value="1"/>
</dbReference>
<dbReference type="InterPro" id="IPR011527">
    <property type="entry name" value="ABC1_TM_dom"/>
</dbReference>
<proteinExistence type="predicted"/>
<sequence length="560" mass="59366">MVMDELIVRLKRNPALSAELVLASVCTNVLALADTIFVMIVLRRYIAYGFDGTLIILTAGTLVALGLQWGVRRSRDILAADVSRDFDKTLSEDMATALVDSDAMALQELPPERVRGAVVDFQTTQSAYDALNIGALLDAPFALMFTASVFFLSPLLSLIVLIGVAISLGAGLASVHLARRGGADLADESGRHHAMVGTATRAADTVRVFGGAEYCHKQWTAQVGRIGVLRNVLEDTRGLSQSVTLGAGVFVRVAIYSVGAKLAVEGELSVAALIGASILGSYAIQKATACANAYSLLEQAREAMRRIGELTGLPGERHAGAIPETYEGALELAGMSYAFPNGSPLFQGLDLALAPGEVLAVQGANGSGKSTLMRLVAGLAAPQAGRVLADGRDLRELNPKWWRKQLAYVPQEPFFLAGSFRENLTVGNPEIEERELRRIINASGLVRFIDLSDKGLESPMIDAGRTLPVGIRKRMALARALCGGGRLLLLDEPTEGLDAEGTAMVYKAMNDLAQGGATIIVISHDPAIVKGAHQILDLGVGEGHVLRPGGRAISQEQVAR</sequence>
<dbReference type="InterPro" id="IPR027417">
    <property type="entry name" value="P-loop_NTPase"/>
</dbReference>
<evidence type="ECO:0000259" key="9">
    <source>
        <dbReference type="PROSITE" id="PS50929"/>
    </source>
</evidence>
<evidence type="ECO:0000259" key="8">
    <source>
        <dbReference type="PROSITE" id="PS50893"/>
    </source>
</evidence>
<gene>
    <name evidence="10" type="ORF">DFE_0286</name>
</gene>
<dbReference type="Proteomes" id="UP000269883">
    <property type="component" value="Chromosome"/>
</dbReference>
<protein>
    <submittedName>
        <fullName evidence="10">ABC transporter related protein</fullName>
    </submittedName>
</protein>
<dbReference type="SUPFAM" id="SSF90123">
    <property type="entry name" value="ABC transporter transmembrane region"/>
    <property type="match status" value="1"/>
</dbReference>
<reference evidence="10 11" key="1">
    <citation type="journal article" date="2018" name="Sci. Adv.">
        <title>Multi-heme cytochromes provide a pathway for survival in energy-limited environments.</title>
        <authorList>
            <person name="Deng X."/>
            <person name="Dohmae N."/>
            <person name="Nealson K.H."/>
            <person name="Hashimoto K."/>
            <person name="Okamoto A."/>
        </authorList>
    </citation>
    <scope>NUCLEOTIDE SEQUENCE [LARGE SCALE GENOMIC DNA]</scope>
    <source>
        <strain evidence="10 11">IS5</strain>
    </source>
</reference>
<dbReference type="GO" id="GO:0005524">
    <property type="term" value="F:ATP binding"/>
    <property type="evidence" value="ECO:0007669"/>
    <property type="project" value="UniProtKB-KW"/>
</dbReference>
<accession>A0A2Z6AUU0</accession>
<evidence type="ECO:0000256" key="5">
    <source>
        <dbReference type="ARBA" id="ARBA00022989"/>
    </source>
</evidence>
<dbReference type="PROSITE" id="PS50929">
    <property type="entry name" value="ABC_TM1F"/>
    <property type="match status" value="1"/>
</dbReference>
<keyword evidence="3" id="KW-0547">Nucleotide-binding</keyword>
<dbReference type="GO" id="GO:0005886">
    <property type="term" value="C:plasma membrane"/>
    <property type="evidence" value="ECO:0007669"/>
    <property type="project" value="UniProtKB-SubCell"/>
</dbReference>
<dbReference type="Gene3D" id="3.40.50.300">
    <property type="entry name" value="P-loop containing nucleotide triphosphate hydrolases"/>
    <property type="match status" value="1"/>
</dbReference>
<dbReference type="PROSITE" id="PS50893">
    <property type="entry name" value="ABC_TRANSPORTER_2"/>
    <property type="match status" value="1"/>
</dbReference>
<keyword evidence="5 7" id="KW-1133">Transmembrane helix</keyword>
<dbReference type="InterPro" id="IPR003439">
    <property type="entry name" value="ABC_transporter-like_ATP-bd"/>
</dbReference>
<dbReference type="KEGG" id="dfl:DFE_0286"/>
<dbReference type="EMBL" id="AP017378">
    <property type="protein sequence ID" value="BBD07012.1"/>
    <property type="molecule type" value="Genomic_DNA"/>
</dbReference>
<dbReference type="AlphaFoldDB" id="A0A2Z6AUU0"/>
<dbReference type="OrthoDB" id="9772049at2"/>
<evidence type="ECO:0000256" key="3">
    <source>
        <dbReference type="ARBA" id="ARBA00022741"/>
    </source>
</evidence>
<keyword evidence="4" id="KW-0067">ATP-binding</keyword>
<dbReference type="GO" id="GO:0016887">
    <property type="term" value="F:ATP hydrolysis activity"/>
    <property type="evidence" value="ECO:0007669"/>
    <property type="project" value="InterPro"/>
</dbReference>
<keyword evidence="11" id="KW-1185">Reference proteome</keyword>
<evidence type="ECO:0000313" key="11">
    <source>
        <dbReference type="Proteomes" id="UP000269883"/>
    </source>
</evidence>
<dbReference type="PANTHER" id="PTHR43394:SF1">
    <property type="entry name" value="ATP-BINDING CASSETTE SUB-FAMILY B MEMBER 10, MITOCHONDRIAL"/>
    <property type="match status" value="1"/>
</dbReference>
<feature type="transmembrane region" description="Helical" evidence="7">
    <location>
        <begin position="20"/>
        <end position="42"/>
    </location>
</feature>
<evidence type="ECO:0000256" key="4">
    <source>
        <dbReference type="ARBA" id="ARBA00022840"/>
    </source>
</evidence>
<name>A0A2Z6AUU0_9BACT</name>
<dbReference type="Gene3D" id="1.20.1560.10">
    <property type="entry name" value="ABC transporter type 1, transmembrane domain"/>
    <property type="match status" value="1"/>
</dbReference>
<dbReference type="SMART" id="SM00382">
    <property type="entry name" value="AAA"/>
    <property type="match status" value="1"/>
</dbReference>
<feature type="transmembrane region" description="Helical" evidence="7">
    <location>
        <begin position="141"/>
        <end position="170"/>
    </location>
</feature>
<keyword evidence="6 7" id="KW-0472">Membrane</keyword>
<feature type="domain" description="ABC transporter" evidence="8">
    <location>
        <begin position="330"/>
        <end position="557"/>
    </location>
</feature>
<dbReference type="RefSeq" id="WP_126375849.1">
    <property type="nucleotide sequence ID" value="NZ_AP017378.1"/>
</dbReference>
<feature type="transmembrane region" description="Helical" evidence="7">
    <location>
        <begin position="54"/>
        <end position="71"/>
    </location>
</feature>
<evidence type="ECO:0000256" key="2">
    <source>
        <dbReference type="ARBA" id="ARBA00022692"/>
    </source>
</evidence>
<evidence type="ECO:0000256" key="7">
    <source>
        <dbReference type="SAM" id="Phobius"/>
    </source>
</evidence>
<dbReference type="InterPro" id="IPR036640">
    <property type="entry name" value="ABC1_TM_sf"/>
</dbReference>
<keyword evidence="2 7" id="KW-0812">Transmembrane</keyword>
<evidence type="ECO:0000256" key="1">
    <source>
        <dbReference type="ARBA" id="ARBA00004651"/>
    </source>
</evidence>
<feature type="domain" description="ABC transmembrane type-1" evidence="9">
    <location>
        <begin position="20"/>
        <end position="299"/>
    </location>
</feature>
<evidence type="ECO:0000256" key="6">
    <source>
        <dbReference type="ARBA" id="ARBA00023136"/>
    </source>
</evidence>
<organism evidence="10 11">
    <name type="scientific">Desulfovibrio ferrophilus</name>
    <dbReference type="NCBI Taxonomy" id="241368"/>
    <lineage>
        <taxon>Bacteria</taxon>
        <taxon>Pseudomonadati</taxon>
        <taxon>Thermodesulfobacteriota</taxon>
        <taxon>Desulfovibrionia</taxon>
        <taxon>Desulfovibrionales</taxon>
        <taxon>Desulfovibrionaceae</taxon>
        <taxon>Desulfovibrio</taxon>
    </lineage>
</organism>
<dbReference type="Pfam" id="PF00005">
    <property type="entry name" value="ABC_tran"/>
    <property type="match status" value="1"/>
</dbReference>
<evidence type="ECO:0000313" key="10">
    <source>
        <dbReference type="EMBL" id="BBD07012.1"/>
    </source>
</evidence>
<dbReference type="InterPro" id="IPR003593">
    <property type="entry name" value="AAA+_ATPase"/>
</dbReference>
<comment type="subcellular location">
    <subcellularLocation>
        <location evidence="1">Cell membrane</location>
        <topology evidence="1">Multi-pass membrane protein</topology>
    </subcellularLocation>
</comment>
<dbReference type="PANTHER" id="PTHR43394">
    <property type="entry name" value="ATP-DEPENDENT PERMEASE MDL1, MITOCHONDRIAL"/>
    <property type="match status" value="1"/>
</dbReference>